<dbReference type="STRING" id="33203.A0A179FUJ6"/>
<dbReference type="EMBL" id="LSBI01000014">
    <property type="protein sequence ID" value="OAQ76748.1"/>
    <property type="molecule type" value="Genomic_DNA"/>
</dbReference>
<comment type="caution">
    <text evidence="3">The sequence shown here is derived from an EMBL/GenBank/DDBJ whole genome shotgun (WGS) entry which is preliminary data.</text>
</comment>
<evidence type="ECO:0000256" key="1">
    <source>
        <dbReference type="ARBA" id="ARBA00006484"/>
    </source>
</evidence>
<dbReference type="Gene3D" id="3.40.50.720">
    <property type="entry name" value="NAD(P)-binding Rossmann-like Domain"/>
    <property type="match status" value="1"/>
</dbReference>
<organism evidence="3 5">
    <name type="scientific">Purpureocillium lilacinum</name>
    <name type="common">Paecilomyces lilacinus</name>
    <dbReference type="NCBI Taxonomy" id="33203"/>
    <lineage>
        <taxon>Eukaryota</taxon>
        <taxon>Fungi</taxon>
        <taxon>Dikarya</taxon>
        <taxon>Ascomycota</taxon>
        <taxon>Pezizomycotina</taxon>
        <taxon>Sordariomycetes</taxon>
        <taxon>Hypocreomycetidae</taxon>
        <taxon>Hypocreales</taxon>
        <taxon>Ophiocordycipitaceae</taxon>
        <taxon>Purpureocillium</taxon>
    </lineage>
</organism>
<dbReference type="AlphaFoldDB" id="A0A179FUJ6"/>
<evidence type="ECO:0000313" key="4">
    <source>
        <dbReference type="EMBL" id="OAQ76748.1"/>
    </source>
</evidence>
<comment type="similarity">
    <text evidence="1">Belongs to the short-chain dehydrogenases/reductases (SDR) family.</text>
</comment>
<dbReference type="KEGG" id="plj:28892647"/>
<evidence type="ECO:0000313" key="3">
    <source>
        <dbReference type="EMBL" id="OAQ69325.1"/>
    </source>
</evidence>
<dbReference type="Pfam" id="PF00106">
    <property type="entry name" value="adh_short"/>
    <property type="match status" value="1"/>
</dbReference>
<dbReference type="PRINTS" id="PR00081">
    <property type="entry name" value="GDHRDH"/>
</dbReference>
<proteinExistence type="inferred from homology"/>
<reference evidence="3 5" key="1">
    <citation type="submission" date="2016-01" db="EMBL/GenBank/DDBJ databases">
        <title>Biosynthesis of antibiotic leucinostatins and their inhibition on Phytophthora in bio-control Purpureocillium lilacinum.</title>
        <authorList>
            <person name="Wang G."/>
            <person name="Liu Z."/>
            <person name="Lin R."/>
            <person name="Li E."/>
            <person name="Mao Z."/>
            <person name="Ling J."/>
            <person name="Yin W."/>
            <person name="Xie B."/>
        </authorList>
    </citation>
    <scope>NUCLEOTIDE SEQUENCE [LARGE SCALE GENOMIC DNA]</scope>
    <source>
        <strain evidence="3">PLBJ-1</strain>
        <strain evidence="4">PLFJ-1</strain>
    </source>
</reference>
<accession>A0A179FUJ6</accession>
<dbReference type="InterPro" id="IPR051019">
    <property type="entry name" value="VLCFA-Steroid_DH"/>
</dbReference>
<sequence>MAGLVLYALAALGSAVLLYAGYTIWDFVALHFVLPARPLHSYRRSGPEPTYALITGASAGIGFGVALELVRNGFGVILLGHLPDELAAAKGTLEEASPGAAVRTVVMDARTATPTAMEELVRSLDTESLQVSILINNVGGNPIELPPLRNLSTYSCADVDIVIAQNARFMARLTALMLPLLSRTPSRPGERSLILNMSSAGHVGTPYLAMYGATKGFNLSFSRGVARELSINRATQHVDCLAIIPGDVLSQGNSRGVTPNAPRWDSYGRCLVRTVDGAVRRGMRDLSPYWKHDLEQRIMPWLDEATLTTEVTKVIRRKKDAWDEYFDKTR</sequence>
<evidence type="ECO:0000313" key="5">
    <source>
        <dbReference type="Proteomes" id="UP000078240"/>
    </source>
</evidence>
<dbReference type="SUPFAM" id="SSF51735">
    <property type="entry name" value="NAD(P)-binding Rossmann-fold domains"/>
    <property type="match status" value="1"/>
</dbReference>
<dbReference type="GO" id="GO:0005783">
    <property type="term" value="C:endoplasmic reticulum"/>
    <property type="evidence" value="ECO:0007669"/>
    <property type="project" value="TreeGrafter"/>
</dbReference>
<dbReference type="EMBL" id="LSBH01000011">
    <property type="protein sequence ID" value="OAQ69325.1"/>
    <property type="molecule type" value="Genomic_DNA"/>
</dbReference>
<name>A0A179FUJ6_PURLI</name>
<dbReference type="GeneID" id="28892647"/>
<dbReference type="InterPro" id="IPR036291">
    <property type="entry name" value="NAD(P)-bd_dom_sf"/>
</dbReference>
<gene>
    <name evidence="3" type="ORF">VFPBJ_10700</name>
    <name evidence="4" type="ORF">VFPFJ_10530</name>
</gene>
<dbReference type="InterPro" id="IPR002347">
    <property type="entry name" value="SDR_fam"/>
</dbReference>
<dbReference type="RefSeq" id="XP_018173781.1">
    <property type="nucleotide sequence ID" value="XM_018327598.1"/>
</dbReference>
<dbReference type="OMA" id="ININARW"/>
<keyword evidence="2" id="KW-0560">Oxidoreductase</keyword>
<dbReference type="GO" id="GO:0016491">
    <property type="term" value="F:oxidoreductase activity"/>
    <property type="evidence" value="ECO:0007669"/>
    <property type="project" value="UniProtKB-KW"/>
</dbReference>
<protein>
    <submittedName>
        <fullName evidence="3">3-ketoacyl-CoA reductase</fullName>
    </submittedName>
</protein>
<dbReference type="Proteomes" id="UP000078340">
    <property type="component" value="Unassembled WGS sequence"/>
</dbReference>
<dbReference type="PANTHER" id="PTHR43899">
    <property type="entry name" value="RH59310P"/>
    <property type="match status" value="1"/>
</dbReference>
<dbReference type="Proteomes" id="UP000078240">
    <property type="component" value="Unassembled WGS sequence"/>
</dbReference>
<evidence type="ECO:0000256" key="2">
    <source>
        <dbReference type="ARBA" id="ARBA00023002"/>
    </source>
</evidence>
<dbReference type="PANTHER" id="PTHR43899:SF13">
    <property type="entry name" value="RH59310P"/>
    <property type="match status" value="1"/>
</dbReference>